<feature type="transmembrane region" description="Helical" evidence="6">
    <location>
        <begin position="137"/>
        <end position="154"/>
    </location>
</feature>
<dbReference type="InterPro" id="IPR045863">
    <property type="entry name" value="CorA_TM1_TM2"/>
</dbReference>
<keyword evidence="3 6" id="KW-1133">Transmembrane helix</keyword>
<dbReference type="GO" id="GO:0016020">
    <property type="term" value="C:membrane"/>
    <property type="evidence" value="ECO:0007669"/>
    <property type="project" value="UniProtKB-SubCell"/>
</dbReference>
<dbReference type="EMBL" id="AOLV01000010">
    <property type="protein sequence ID" value="EPX86269.1"/>
    <property type="molecule type" value="Genomic_DNA"/>
</dbReference>
<feature type="transmembrane region" description="Helical" evidence="6">
    <location>
        <begin position="98"/>
        <end position="117"/>
    </location>
</feature>
<proteinExistence type="predicted"/>
<accession>S9SIT1</accession>
<keyword evidence="4 6" id="KW-0472">Membrane</keyword>
<dbReference type="PATRIC" id="fig|1123069.3.peg.1052"/>
<name>S9SIT1_9RHOB</name>
<evidence type="ECO:0000313" key="8">
    <source>
        <dbReference type="Proteomes" id="UP000015346"/>
    </source>
</evidence>
<dbReference type="OrthoDB" id="9803416at2"/>
<reference evidence="7 8" key="1">
    <citation type="journal article" date="2013" name="Stand. Genomic Sci.">
        <title>Genome sequence of the reddish-pigmented Rubellimicrobium thermophilum type strain (DSM 16684(T)), a member of the Roseobacter clade.</title>
        <authorList>
            <person name="Fiebig A."/>
            <person name="Riedel T."/>
            <person name="Gronow S."/>
            <person name="Petersen J."/>
            <person name="Klenk H.P."/>
            <person name="Goker M."/>
        </authorList>
    </citation>
    <scope>NUCLEOTIDE SEQUENCE [LARGE SCALE GENOMIC DNA]</scope>
    <source>
        <strain evidence="7 8">DSM 16684</strain>
    </source>
</reference>
<sequence length="160" mass="17746">MPCRSSGRRGPQDRRKHGAIHASSPDSPGSDILGEALCSTGQIGERLGRVRLGLLTLERMLSVWSVWTAEREHGNGLRAPVKSLLRDIQAREVHADFLAGRIVSVVAVLFLPPTLIGTIHEMNFDVMPELGWRFSDPLLLGLMVLSAAASWAWFRWRGRL</sequence>
<evidence type="ECO:0000256" key="1">
    <source>
        <dbReference type="ARBA" id="ARBA00004141"/>
    </source>
</evidence>
<dbReference type="Pfam" id="PF01544">
    <property type="entry name" value="CorA"/>
    <property type="match status" value="1"/>
</dbReference>
<keyword evidence="2 6" id="KW-0812">Transmembrane</keyword>
<evidence type="ECO:0000256" key="5">
    <source>
        <dbReference type="SAM" id="MobiDB-lite"/>
    </source>
</evidence>
<dbReference type="AlphaFoldDB" id="S9SIT1"/>
<organism evidence="7 8">
    <name type="scientific">Rubellimicrobium thermophilum DSM 16684</name>
    <dbReference type="NCBI Taxonomy" id="1123069"/>
    <lineage>
        <taxon>Bacteria</taxon>
        <taxon>Pseudomonadati</taxon>
        <taxon>Pseudomonadota</taxon>
        <taxon>Alphaproteobacteria</taxon>
        <taxon>Rhodobacterales</taxon>
        <taxon>Roseobacteraceae</taxon>
        <taxon>Rubellimicrobium</taxon>
    </lineage>
</organism>
<dbReference type="RefSeq" id="WP_021097177.1">
    <property type="nucleotide sequence ID" value="NZ_KE557320.1"/>
</dbReference>
<keyword evidence="8" id="KW-1185">Reference proteome</keyword>
<evidence type="ECO:0000256" key="3">
    <source>
        <dbReference type="ARBA" id="ARBA00022989"/>
    </source>
</evidence>
<evidence type="ECO:0000256" key="4">
    <source>
        <dbReference type="ARBA" id="ARBA00023136"/>
    </source>
</evidence>
<dbReference type="SUPFAM" id="SSF144083">
    <property type="entry name" value="Magnesium transport protein CorA, transmembrane region"/>
    <property type="match status" value="1"/>
</dbReference>
<evidence type="ECO:0000256" key="2">
    <source>
        <dbReference type="ARBA" id="ARBA00022692"/>
    </source>
</evidence>
<feature type="region of interest" description="Disordered" evidence="5">
    <location>
        <begin position="1"/>
        <end position="31"/>
    </location>
</feature>
<protein>
    <submittedName>
        <fullName evidence="7">Mg2+ and Co2+ transporter</fullName>
    </submittedName>
</protein>
<dbReference type="Gene3D" id="1.20.58.340">
    <property type="entry name" value="Magnesium transport protein CorA, transmembrane region"/>
    <property type="match status" value="1"/>
</dbReference>
<comment type="caution">
    <text evidence="7">The sequence shown here is derived from an EMBL/GenBank/DDBJ whole genome shotgun (WGS) entry which is preliminary data.</text>
</comment>
<dbReference type="Proteomes" id="UP000015346">
    <property type="component" value="Unassembled WGS sequence"/>
</dbReference>
<gene>
    <name evidence="7" type="ORF">ruthe_01082</name>
</gene>
<dbReference type="GO" id="GO:0046873">
    <property type="term" value="F:metal ion transmembrane transporter activity"/>
    <property type="evidence" value="ECO:0007669"/>
    <property type="project" value="InterPro"/>
</dbReference>
<dbReference type="HOGENOM" id="CLU_1650865_0_0_5"/>
<evidence type="ECO:0000256" key="6">
    <source>
        <dbReference type="SAM" id="Phobius"/>
    </source>
</evidence>
<evidence type="ECO:0000313" key="7">
    <source>
        <dbReference type="EMBL" id="EPX86269.1"/>
    </source>
</evidence>
<comment type="subcellular location">
    <subcellularLocation>
        <location evidence="1">Membrane</location>
        <topology evidence="1">Multi-pass membrane protein</topology>
    </subcellularLocation>
</comment>
<dbReference type="InterPro" id="IPR002523">
    <property type="entry name" value="MgTranspt_CorA/ZnTranspt_ZntB"/>
</dbReference>